<dbReference type="GO" id="GO:0016614">
    <property type="term" value="F:oxidoreductase activity, acting on CH-OH group of donors"/>
    <property type="evidence" value="ECO:0007669"/>
    <property type="project" value="InterPro"/>
</dbReference>
<dbReference type="SUPFAM" id="SSF54373">
    <property type="entry name" value="FAD-linked reductases, C-terminal domain"/>
    <property type="match status" value="1"/>
</dbReference>
<dbReference type="PANTHER" id="PTHR11552:SF147">
    <property type="entry name" value="CHOLINE DEHYDROGENASE, MITOCHONDRIAL"/>
    <property type="match status" value="1"/>
</dbReference>
<feature type="binding site" evidence="5">
    <location>
        <position position="133"/>
    </location>
    <ligand>
        <name>FAD</name>
        <dbReference type="ChEBI" id="CHEBI:57692"/>
    </ligand>
</feature>
<dbReference type="InterPro" id="IPR012132">
    <property type="entry name" value="GMC_OxRdtase"/>
</dbReference>
<proteinExistence type="inferred from homology"/>
<evidence type="ECO:0000256" key="1">
    <source>
        <dbReference type="ARBA" id="ARBA00001974"/>
    </source>
</evidence>
<dbReference type="EMBL" id="KF717658">
    <property type="protein sequence ID" value="AIO02860.1"/>
    <property type="molecule type" value="Genomic_DNA"/>
</dbReference>
<feature type="binding site" evidence="5">
    <location>
        <begin position="536"/>
        <end position="537"/>
    </location>
    <ligand>
        <name>FAD</name>
        <dbReference type="ChEBI" id="CHEBI:57692"/>
    </ligand>
</feature>
<keyword evidence="3 6" id="KW-0285">Flavoprotein</keyword>
<dbReference type="PROSITE" id="PS00623">
    <property type="entry name" value="GMC_OXRED_1"/>
    <property type="match status" value="1"/>
</dbReference>
<evidence type="ECO:0000256" key="6">
    <source>
        <dbReference type="RuleBase" id="RU003968"/>
    </source>
</evidence>
<evidence type="ECO:0000256" key="4">
    <source>
        <dbReference type="ARBA" id="ARBA00022827"/>
    </source>
</evidence>
<comment type="cofactor">
    <cofactor evidence="1 5">
        <name>FAD</name>
        <dbReference type="ChEBI" id="CHEBI:57692"/>
    </cofactor>
</comment>
<evidence type="ECO:0000259" key="8">
    <source>
        <dbReference type="PROSITE" id="PS00624"/>
    </source>
</evidence>
<feature type="domain" description="Glucose-methanol-choline oxidoreductase N-terminal" evidence="7">
    <location>
        <begin position="127"/>
        <end position="150"/>
    </location>
</feature>
<comment type="similarity">
    <text evidence="2 6">Belongs to the GMC oxidoreductase family.</text>
</comment>
<reference evidence="9" key="1">
    <citation type="journal article" date="2014" name="Mol. Biol. Evol.">
        <title>An adaptive transposable element insertion in the regulatory region of the EO gene in the domesticated silkworm, Bombyx mori.</title>
        <authorList>
            <person name="Sun W."/>
            <person name="Shen Y.H."/>
            <person name="Han M.J."/>
            <person name="Cao Y.F."/>
            <person name="Zhang Z."/>
        </authorList>
    </citation>
    <scope>NUCLEOTIDE SEQUENCE</scope>
    <source>
        <strain evidence="9">Xuyi</strain>
    </source>
</reference>
<name>A0A088S376_BOMMO</name>
<accession>A0A088S376</accession>
<evidence type="ECO:0000259" key="7">
    <source>
        <dbReference type="PROSITE" id="PS00623"/>
    </source>
</evidence>
<dbReference type="InterPro" id="IPR007867">
    <property type="entry name" value="GMC_OxRtase_C"/>
</dbReference>
<dbReference type="InterPro" id="IPR036188">
    <property type="entry name" value="FAD/NAD-bd_sf"/>
</dbReference>
<dbReference type="GO" id="GO:0050660">
    <property type="term" value="F:flavin adenine dinucleotide binding"/>
    <property type="evidence" value="ECO:0007669"/>
    <property type="project" value="InterPro"/>
</dbReference>
<feature type="binding site" evidence="5">
    <location>
        <begin position="137"/>
        <end position="140"/>
    </location>
    <ligand>
        <name>FAD</name>
        <dbReference type="ChEBI" id="CHEBI:57692"/>
    </ligand>
</feature>
<organism evidence="9">
    <name type="scientific">Bombyx mori</name>
    <name type="common">Silk moth</name>
    <dbReference type="NCBI Taxonomy" id="7091"/>
    <lineage>
        <taxon>Eukaryota</taxon>
        <taxon>Metazoa</taxon>
        <taxon>Ecdysozoa</taxon>
        <taxon>Arthropoda</taxon>
        <taxon>Hexapoda</taxon>
        <taxon>Insecta</taxon>
        <taxon>Pterygota</taxon>
        <taxon>Neoptera</taxon>
        <taxon>Endopterygota</taxon>
        <taxon>Lepidoptera</taxon>
        <taxon>Glossata</taxon>
        <taxon>Ditrysia</taxon>
        <taxon>Bombycoidea</taxon>
        <taxon>Bombycidae</taxon>
        <taxon>Bombycinae</taxon>
        <taxon>Bombyx</taxon>
    </lineage>
</organism>
<evidence type="ECO:0000256" key="3">
    <source>
        <dbReference type="ARBA" id="ARBA00022630"/>
    </source>
</evidence>
<dbReference type="AlphaFoldDB" id="A0A088S376"/>
<dbReference type="Gene3D" id="3.30.560.10">
    <property type="entry name" value="Glucose Oxidase, domain 3"/>
    <property type="match status" value="1"/>
</dbReference>
<dbReference type="PANTHER" id="PTHR11552">
    <property type="entry name" value="GLUCOSE-METHANOL-CHOLINE GMC OXIDOREDUCTASE"/>
    <property type="match status" value="1"/>
</dbReference>
<dbReference type="Pfam" id="PF05199">
    <property type="entry name" value="GMC_oxred_C"/>
    <property type="match status" value="1"/>
</dbReference>
<feature type="domain" description="Glucose-methanol-choline oxidoreductase N-terminal" evidence="8">
    <location>
        <begin position="305"/>
        <end position="319"/>
    </location>
</feature>
<dbReference type="InterPro" id="IPR000172">
    <property type="entry name" value="GMC_OxRdtase_N"/>
</dbReference>
<evidence type="ECO:0000313" key="9">
    <source>
        <dbReference type="EMBL" id="AIO02860.1"/>
    </source>
</evidence>
<feature type="binding site" evidence="5">
    <location>
        <position position="270"/>
    </location>
    <ligand>
        <name>FAD</name>
        <dbReference type="ChEBI" id="CHEBI:57692"/>
    </ligand>
</feature>
<dbReference type="PROSITE" id="PS00624">
    <property type="entry name" value="GMC_OXRED_2"/>
    <property type="match status" value="1"/>
</dbReference>
<protein>
    <submittedName>
        <fullName evidence="9">Ecdysone oxidase</fullName>
    </submittedName>
</protein>
<dbReference type="SUPFAM" id="SSF51905">
    <property type="entry name" value="FAD/NAD(P)-binding domain"/>
    <property type="match status" value="1"/>
</dbReference>
<evidence type="ECO:0000256" key="5">
    <source>
        <dbReference type="PIRSR" id="PIRSR000137-2"/>
    </source>
</evidence>
<dbReference type="PIRSF" id="PIRSF000137">
    <property type="entry name" value="Alcohol_oxidase"/>
    <property type="match status" value="1"/>
</dbReference>
<sequence length="668" mass="72576">MVCGLTSCLGSGAAGGLFSSAVQFFAATQCLVGETWPKDSVLQNGSRYDFIIVGAGTAGSALAARLSEVANFSVLLLEAGGDPPIEAIIPAFRETLKASSVDWNFTSVENNITSQALKRGIEQQPRGKMLGGTGSLNHMVYARGFPSDYHEWASIAGETWNWTNVLKYFMKTEHMTDTNIVNNPELMVYHGRGGAIEVSGTNEVMFSIKKFLQAFEELGFKTVPDMTYPNSIGAGCFSHTIRNGERDSSLRALLNNANSTSLHILKDAFVTKIIIENGTAIGIEAVKDDKKFLFYADREVILSAGTFNTPKLLMLSGVGPSEHLRSLGIDVVADLPVGSNLHDHVMVLAFLVADNGTCVSDEAENSMEAIKYLYDRTGFLAKADNMAAYLPLSSSEPTVPEFALYPTCIPQFSPFRSGCLTLGLNEDLCTELHNLNQEYELVTIAAVLLKPKSRGKVELNSINPFDDPLIYAGTFSEEQDLDHFPRLIKMAWSIADTNYFRSKNARVIKPWVEACSNLTESAWIKCMSRAMVTSAWHSVGTAAMGTVVDGDLKVLGINGLRVVDASVMPKIIRGNTNAPVVMIAEIAADLIKEHYSVSRTGTNLNNMTIGNLTASSMPNISQPNINLADVIENNDMINSSLIEVEITNVEIITTTDRQSDIDDTVNVA</sequence>
<keyword evidence="4 5" id="KW-0274">FAD</keyword>
<dbReference type="Gene3D" id="3.50.50.60">
    <property type="entry name" value="FAD/NAD(P)-binding domain"/>
    <property type="match status" value="1"/>
</dbReference>
<evidence type="ECO:0000256" key="2">
    <source>
        <dbReference type="ARBA" id="ARBA00010790"/>
    </source>
</evidence>
<dbReference type="Pfam" id="PF00732">
    <property type="entry name" value="GMC_oxred_N"/>
    <property type="match status" value="1"/>
</dbReference>